<reference evidence="1" key="1">
    <citation type="submission" date="2022-01" db="EMBL/GenBank/DDBJ databases">
        <title>Collection of gut derived symbiotic bacterial strains cultured from healthy donors.</title>
        <authorList>
            <person name="Lin H."/>
            <person name="Kohout C."/>
            <person name="Waligurski E."/>
            <person name="Pamer E.G."/>
        </authorList>
    </citation>
    <scope>NUCLEOTIDE SEQUENCE</scope>
    <source>
        <strain evidence="1">DFI.1.149</strain>
    </source>
</reference>
<comment type="caution">
    <text evidence="1">The sequence shown here is derived from an EMBL/GenBank/DDBJ whole genome shotgun (WGS) entry which is preliminary data.</text>
</comment>
<proteinExistence type="predicted"/>
<evidence type="ECO:0000313" key="2">
    <source>
        <dbReference type="Proteomes" id="UP001199750"/>
    </source>
</evidence>
<gene>
    <name evidence="1" type="ORF">L0P03_15085</name>
</gene>
<organism evidence="1 2">
    <name type="scientific">Odoribacter splanchnicus</name>
    <dbReference type="NCBI Taxonomy" id="28118"/>
    <lineage>
        <taxon>Bacteria</taxon>
        <taxon>Pseudomonadati</taxon>
        <taxon>Bacteroidota</taxon>
        <taxon>Bacteroidia</taxon>
        <taxon>Bacteroidales</taxon>
        <taxon>Odoribacteraceae</taxon>
        <taxon>Odoribacter</taxon>
    </lineage>
</organism>
<sequence length="116" mass="13879">MEAKLPDNCQLSLVSWQLFFLRIPAKRIERFFGSFNDKMHEAGFGMTEISFFLKKIYLICKKTEIDRIINGKSGERMGYRRFSNRLNKRIKNRKSLRKEDRNYWKNQNVGKIPLKG</sequence>
<dbReference type="RefSeq" id="WP_172749028.1">
    <property type="nucleotide sequence ID" value="NZ_JADNHN010000008.1"/>
</dbReference>
<accession>A0AAW5C862</accession>
<dbReference type="Proteomes" id="UP001199750">
    <property type="component" value="Unassembled WGS sequence"/>
</dbReference>
<dbReference type="AlphaFoldDB" id="A0AAW5C862"/>
<evidence type="ECO:0000313" key="1">
    <source>
        <dbReference type="EMBL" id="MCG4961162.1"/>
    </source>
</evidence>
<name>A0AAW5C862_9BACT</name>
<evidence type="ECO:0008006" key="3">
    <source>
        <dbReference type="Google" id="ProtNLM"/>
    </source>
</evidence>
<dbReference type="EMBL" id="JAKNDN010000031">
    <property type="protein sequence ID" value="MCG4961162.1"/>
    <property type="molecule type" value="Genomic_DNA"/>
</dbReference>
<protein>
    <recommendedName>
        <fullName evidence="3">Transposase</fullName>
    </recommendedName>
</protein>